<sequence>MKYNDECSTWNYANISISNGIRQNAYAHCNFVQLCTIWNYQSFETDDDGTP</sequence>
<dbReference type="AlphaFoldDB" id="A0A0P1AX78"/>
<dbReference type="GeneID" id="36397826"/>
<name>A0A0P1AX78_PLAHL</name>
<dbReference type="RefSeq" id="XP_024582737.1">
    <property type="nucleotide sequence ID" value="XM_024717216.1"/>
</dbReference>
<evidence type="ECO:0000313" key="1">
    <source>
        <dbReference type="EMBL" id="CEG46368.1"/>
    </source>
</evidence>
<evidence type="ECO:0000313" key="2">
    <source>
        <dbReference type="Proteomes" id="UP000054928"/>
    </source>
</evidence>
<organism evidence="1 2">
    <name type="scientific">Plasmopara halstedii</name>
    <name type="common">Downy mildew of sunflower</name>
    <dbReference type="NCBI Taxonomy" id="4781"/>
    <lineage>
        <taxon>Eukaryota</taxon>
        <taxon>Sar</taxon>
        <taxon>Stramenopiles</taxon>
        <taxon>Oomycota</taxon>
        <taxon>Peronosporomycetes</taxon>
        <taxon>Peronosporales</taxon>
        <taxon>Peronosporaceae</taxon>
        <taxon>Plasmopara</taxon>
    </lineage>
</organism>
<keyword evidence="2" id="KW-1185">Reference proteome</keyword>
<dbReference type="Proteomes" id="UP000054928">
    <property type="component" value="Unassembled WGS sequence"/>
</dbReference>
<protein>
    <submittedName>
        <fullName evidence="1">Uncharacterized protein</fullName>
    </submittedName>
</protein>
<accession>A0A0P1AX78</accession>
<reference evidence="2" key="1">
    <citation type="submission" date="2014-09" db="EMBL/GenBank/DDBJ databases">
        <authorList>
            <person name="Sharma Rahul"/>
            <person name="Thines Marco"/>
        </authorList>
    </citation>
    <scope>NUCLEOTIDE SEQUENCE [LARGE SCALE GENOMIC DNA]</scope>
</reference>
<dbReference type="EMBL" id="CCYD01002047">
    <property type="protein sequence ID" value="CEG46368.1"/>
    <property type="molecule type" value="Genomic_DNA"/>
</dbReference>
<proteinExistence type="predicted"/>